<evidence type="ECO:0000256" key="1">
    <source>
        <dbReference type="SAM" id="Coils"/>
    </source>
</evidence>
<comment type="caution">
    <text evidence="3">The sequence shown here is derived from an EMBL/GenBank/DDBJ whole genome shotgun (WGS) entry which is preliminary data.</text>
</comment>
<dbReference type="RefSeq" id="WP_213043077.1">
    <property type="nucleotide sequence ID" value="NZ_CAJNBJ010000017.1"/>
</dbReference>
<feature type="domain" description="RCK C-terminal" evidence="2">
    <location>
        <begin position="123"/>
        <end position="206"/>
    </location>
</feature>
<dbReference type="SUPFAM" id="SSF116726">
    <property type="entry name" value="TrkA C-terminal domain-like"/>
    <property type="match status" value="1"/>
</dbReference>
<dbReference type="EMBL" id="CAJNBJ010000017">
    <property type="protein sequence ID" value="CAE6769888.1"/>
    <property type="molecule type" value="Genomic_DNA"/>
</dbReference>
<dbReference type="InterPro" id="IPR036721">
    <property type="entry name" value="RCK_C_sf"/>
</dbReference>
<dbReference type="Pfam" id="PF02080">
    <property type="entry name" value="TrkA_C"/>
    <property type="match status" value="1"/>
</dbReference>
<evidence type="ECO:0000259" key="2">
    <source>
        <dbReference type="PROSITE" id="PS51202"/>
    </source>
</evidence>
<dbReference type="Proteomes" id="UP000675880">
    <property type="component" value="Unassembled WGS sequence"/>
</dbReference>
<feature type="coiled-coil region" evidence="1">
    <location>
        <begin position="89"/>
        <end position="123"/>
    </location>
</feature>
<keyword evidence="4" id="KW-1185">Reference proteome</keyword>
<protein>
    <submittedName>
        <fullName evidence="3">RCK C-terminal domain-containing protein</fullName>
    </submittedName>
</protein>
<name>A0ABM8RSY0_9BACT</name>
<sequence>MLSFELLARIRKELFLTGSAFYETIVAIAERVNRKVHVLRLHGQATTILQQIHIIHQQIGRRIAASTATAAGSVPTEPAANLAPLEDFIRVAADRIKSQRTALQQVERQIRELKMELAHEDLLTMQRELGLRDAAIERVVVARGAPVIGHPIGEFDFPPTTHIAAVFRGPFLLPLLNSLTLRPDDIVIVVGLRHDLAHWLPHFQRPAASKTA</sequence>
<evidence type="ECO:0000313" key="4">
    <source>
        <dbReference type="Proteomes" id="UP000675880"/>
    </source>
</evidence>
<dbReference type="PROSITE" id="PS51202">
    <property type="entry name" value="RCK_C"/>
    <property type="match status" value="1"/>
</dbReference>
<dbReference type="Gene3D" id="3.30.70.1450">
    <property type="entry name" value="Regulator of K+ conductance, C-terminal domain"/>
    <property type="match status" value="1"/>
</dbReference>
<reference evidence="3 4" key="1">
    <citation type="submission" date="2021-02" db="EMBL/GenBank/DDBJ databases">
        <authorList>
            <person name="Han P."/>
        </authorList>
    </citation>
    <scope>NUCLEOTIDE SEQUENCE [LARGE SCALE GENOMIC DNA]</scope>
    <source>
        <strain evidence="3">Candidatus Nitrospira sp. ZN2</strain>
    </source>
</reference>
<gene>
    <name evidence="3" type="ORF">NSPZN2_40226</name>
</gene>
<keyword evidence="1" id="KW-0175">Coiled coil</keyword>
<accession>A0ABM8RSY0</accession>
<evidence type="ECO:0000313" key="3">
    <source>
        <dbReference type="EMBL" id="CAE6769888.1"/>
    </source>
</evidence>
<proteinExistence type="predicted"/>
<dbReference type="InterPro" id="IPR006037">
    <property type="entry name" value="RCK_C"/>
</dbReference>
<organism evidence="3 4">
    <name type="scientific">Nitrospira defluvii</name>
    <dbReference type="NCBI Taxonomy" id="330214"/>
    <lineage>
        <taxon>Bacteria</taxon>
        <taxon>Pseudomonadati</taxon>
        <taxon>Nitrospirota</taxon>
        <taxon>Nitrospiria</taxon>
        <taxon>Nitrospirales</taxon>
        <taxon>Nitrospiraceae</taxon>
        <taxon>Nitrospira</taxon>
    </lineage>
</organism>